<dbReference type="GO" id="GO:0005789">
    <property type="term" value="C:endoplasmic reticulum membrane"/>
    <property type="evidence" value="ECO:0007669"/>
    <property type="project" value="UniProtKB-SubCell"/>
</dbReference>
<dbReference type="AlphaFoldDB" id="A0A438EFW7"/>
<comment type="function">
    <text evidence="1">Ethanolamine phosphate transferase involved in glycosylphosphatidylinositol-anchor biosynthesis. Transfers ethanolamine phosphate to the first alpha-1,4-linked mannose of the glycosylphosphatidylinositol precursor of GPI-anchor.</text>
</comment>
<dbReference type="PANTHER" id="PTHR12250:SF0">
    <property type="entry name" value="GPI ETHANOLAMINE PHOSPHATE TRANSFERASE 1"/>
    <property type="match status" value="1"/>
</dbReference>
<comment type="caution">
    <text evidence="2">The sequence shown here is derived from an EMBL/GenBank/DDBJ whole genome shotgun (WGS) entry which is preliminary data.</text>
</comment>
<comment type="subcellular location">
    <subcellularLocation>
        <location evidence="1">Endoplasmic reticulum membrane</location>
        <topology evidence="1">Multi-pass membrane protein</topology>
    </subcellularLocation>
</comment>
<dbReference type="InterPro" id="IPR017850">
    <property type="entry name" value="Alkaline_phosphatase_core_sf"/>
</dbReference>
<dbReference type="Proteomes" id="UP000288805">
    <property type="component" value="Unassembled WGS sequence"/>
</dbReference>
<dbReference type="EC" id="2.-.-.-" evidence="1"/>
<name>A0A438EFW7_VITVI</name>
<keyword evidence="1" id="KW-0472">Membrane</keyword>
<dbReference type="GO" id="GO:0006506">
    <property type="term" value="P:GPI anchor biosynthetic process"/>
    <property type="evidence" value="ECO:0007669"/>
    <property type="project" value="UniProtKB-UniPathway"/>
</dbReference>
<dbReference type="GO" id="GO:0051377">
    <property type="term" value="F:mannose-ethanolamine phosphotransferase activity"/>
    <property type="evidence" value="ECO:0007669"/>
    <property type="project" value="UniProtKB-UniRule"/>
</dbReference>
<comment type="pathway">
    <text evidence="1">Glycolipid biosynthesis; glycosylphosphatidylinositol-anchor biosynthesis.</text>
</comment>
<protein>
    <recommendedName>
        <fullName evidence="1">GPI ethanolamine phosphate transferase 1</fullName>
        <ecNumber evidence="1">2.-.-.-</ecNumber>
    </recommendedName>
</protein>
<comment type="caution">
    <text evidence="1">Lacks conserved residue(s) required for the propagation of feature annotation.</text>
</comment>
<keyword evidence="1" id="KW-0256">Endoplasmic reticulum</keyword>
<dbReference type="Gene3D" id="3.40.720.10">
    <property type="entry name" value="Alkaline Phosphatase, subunit A"/>
    <property type="match status" value="1"/>
</dbReference>
<dbReference type="InterPro" id="IPR007070">
    <property type="entry name" value="GPI_EtnP_transferase_1"/>
</dbReference>
<evidence type="ECO:0000256" key="1">
    <source>
        <dbReference type="RuleBase" id="RU367138"/>
    </source>
</evidence>
<keyword evidence="1" id="KW-0812">Transmembrane</keyword>
<dbReference type="SUPFAM" id="SSF53649">
    <property type="entry name" value="Alkaline phosphatase-like"/>
    <property type="match status" value="1"/>
</dbReference>
<organism evidence="2 3">
    <name type="scientific">Vitis vinifera</name>
    <name type="common">Grape</name>
    <dbReference type="NCBI Taxonomy" id="29760"/>
    <lineage>
        <taxon>Eukaryota</taxon>
        <taxon>Viridiplantae</taxon>
        <taxon>Streptophyta</taxon>
        <taxon>Embryophyta</taxon>
        <taxon>Tracheophyta</taxon>
        <taxon>Spermatophyta</taxon>
        <taxon>Magnoliopsida</taxon>
        <taxon>eudicotyledons</taxon>
        <taxon>Gunneridae</taxon>
        <taxon>Pentapetalae</taxon>
        <taxon>rosids</taxon>
        <taxon>Vitales</taxon>
        <taxon>Vitaceae</taxon>
        <taxon>Viteae</taxon>
        <taxon>Vitis</taxon>
    </lineage>
</organism>
<evidence type="ECO:0000313" key="3">
    <source>
        <dbReference type="Proteomes" id="UP000288805"/>
    </source>
</evidence>
<dbReference type="PANTHER" id="PTHR12250">
    <property type="entry name" value="PHOSPHATIDYLINOSITOL GLYCAN, CLASS N"/>
    <property type="match status" value="1"/>
</dbReference>
<sequence length="226" mass="25567">MGGDGILGFGDVEQIKEATSGKRRWLKRRERWLVVLGVVLHAVYMLSIFDIYFKTPIVHGMDPITPRFKAPAKRLVLLVADGLRADKFFEPDSDGNYRAPFLRSIIKEQGRWGVSHARPPTESRPGHVAIIAGFYEDPSAVTKGVFSVFFYQLKKNSLVQSFTAILPGRWKANPVEFDSVFNRSRHTFAFGSPDIVPIFCSALPHSTWNSYPHEFEDFATGLVLFF</sequence>
<keyword evidence="1" id="KW-1133">Transmembrane helix</keyword>
<evidence type="ECO:0000313" key="2">
    <source>
        <dbReference type="EMBL" id="RVW46604.1"/>
    </source>
</evidence>
<comment type="similarity">
    <text evidence="1">Belongs to the PIGG/PIGN/PIGO family. PIGN subfamily.</text>
</comment>
<gene>
    <name evidence="2" type="primary">Pign_1</name>
    <name evidence="2" type="ORF">CK203_067226</name>
</gene>
<keyword evidence="1 2" id="KW-0808">Transferase</keyword>
<proteinExistence type="inferred from homology"/>
<keyword evidence="1" id="KW-0337">GPI-anchor biosynthesis</keyword>
<dbReference type="EMBL" id="QGNW01001302">
    <property type="protein sequence ID" value="RVW46604.1"/>
    <property type="molecule type" value="Genomic_DNA"/>
</dbReference>
<reference evidence="2 3" key="1">
    <citation type="journal article" date="2018" name="PLoS Genet.">
        <title>Population sequencing reveals clonal diversity and ancestral inbreeding in the grapevine cultivar Chardonnay.</title>
        <authorList>
            <person name="Roach M.J."/>
            <person name="Johnson D.L."/>
            <person name="Bohlmann J."/>
            <person name="van Vuuren H.J."/>
            <person name="Jones S.J."/>
            <person name="Pretorius I.S."/>
            <person name="Schmidt S.A."/>
            <person name="Borneman A.R."/>
        </authorList>
    </citation>
    <scope>NUCLEOTIDE SEQUENCE [LARGE SCALE GENOMIC DNA]</scope>
    <source>
        <strain evidence="3">cv. Chardonnay</strain>
        <tissue evidence="2">Leaf</tissue>
    </source>
</reference>
<dbReference type="UniPathway" id="UPA00196"/>
<accession>A0A438EFW7</accession>
<feature type="transmembrane region" description="Helical" evidence="1">
    <location>
        <begin position="32"/>
        <end position="53"/>
    </location>
</feature>